<dbReference type="InterPro" id="IPR010896">
    <property type="entry name" value="NUMOD1"/>
</dbReference>
<dbReference type="InterPro" id="IPR003647">
    <property type="entry name" value="Intron_nuc_1_rpt"/>
</dbReference>
<name>A0A6G9KB35_COCSA</name>
<dbReference type="InterPro" id="IPR006350">
    <property type="entry name" value="Intron_endoG1"/>
</dbReference>
<protein>
    <submittedName>
        <fullName evidence="2">GIY endonuclease</fullName>
    </submittedName>
</protein>
<dbReference type="Pfam" id="PF07453">
    <property type="entry name" value="NUMOD1"/>
    <property type="match status" value="2"/>
</dbReference>
<dbReference type="RefSeq" id="YP_009759723.1">
    <property type="nucleotide sequence ID" value="NC_047242.1"/>
</dbReference>
<gene>
    <name evidence="2" type="primary">orf280</name>
</gene>
<dbReference type="PROSITE" id="PS50164">
    <property type="entry name" value="GIY_YIG"/>
    <property type="match status" value="1"/>
</dbReference>
<dbReference type="Pfam" id="PF01541">
    <property type="entry name" value="GIY-YIG"/>
    <property type="match status" value="1"/>
</dbReference>
<dbReference type="SUPFAM" id="SSF82771">
    <property type="entry name" value="GIY-YIG endonuclease"/>
    <property type="match status" value="1"/>
</dbReference>
<sequence>MVFSDADKDKLDILKYIKGKSGIYMWTNKLNHKKYVGSSIDLKRRLLEYYNVNRMLNEKSMAINVALLKYGYTNFSLTILEFCEKDSPMSREKHFFEIYSPEYNLLKTPGSPSRGSGWTHSEATIENMRIAASKTFKSPEFLTKLSKGQPSGIEVEVTDLETNSISTYHAIKAAARALDIDKRYIEHYIYLKQDKPVLGRYTFKLNSDHTSTSTNIINEKVQKTSKKVEVTNVDTKEVIIYSSITAAARALGYRQPSISLYLKDNRTKPFKGKYLFKLVD</sequence>
<evidence type="ECO:0000259" key="1">
    <source>
        <dbReference type="PROSITE" id="PS50164"/>
    </source>
</evidence>
<dbReference type="AlphaFoldDB" id="A0A6G9KB35"/>
<keyword evidence="2" id="KW-0255">Endonuclease</keyword>
<dbReference type="NCBIfam" id="TIGR01453">
    <property type="entry name" value="grpIintron_endo"/>
    <property type="match status" value="1"/>
</dbReference>
<dbReference type="GO" id="GO:0004519">
    <property type="term" value="F:endonuclease activity"/>
    <property type="evidence" value="ECO:0007669"/>
    <property type="project" value="UniProtKB-KW"/>
</dbReference>
<dbReference type="SMART" id="SM00497">
    <property type="entry name" value="IENR1"/>
    <property type="match status" value="2"/>
</dbReference>
<dbReference type="InterPro" id="IPR035901">
    <property type="entry name" value="GIY-YIG_endonuc_sf"/>
</dbReference>
<dbReference type="CDD" id="cd10445">
    <property type="entry name" value="GIY-YIG_bI1_like"/>
    <property type="match status" value="1"/>
</dbReference>
<dbReference type="InterPro" id="IPR000305">
    <property type="entry name" value="GIY-YIG_endonuc"/>
</dbReference>
<keyword evidence="2" id="KW-0378">Hydrolase</keyword>
<keyword evidence="2" id="KW-0496">Mitochondrion</keyword>
<evidence type="ECO:0000313" key="2">
    <source>
        <dbReference type="EMBL" id="QIQ48935.1"/>
    </source>
</evidence>
<proteinExistence type="predicted"/>
<dbReference type="Gene3D" id="3.40.1440.10">
    <property type="entry name" value="GIY-YIG endonuclease"/>
    <property type="match status" value="1"/>
</dbReference>
<feature type="domain" description="GIY-YIG" evidence="1">
    <location>
        <begin position="19"/>
        <end position="105"/>
    </location>
</feature>
<dbReference type="GeneID" id="54600010"/>
<dbReference type="SMART" id="SM00465">
    <property type="entry name" value="GIYc"/>
    <property type="match status" value="1"/>
</dbReference>
<dbReference type="EMBL" id="MN978926">
    <property type="protein sequence ID" value="QIQ48935.1"/>
    <property type="molecule type" value="Genomic_DNA"/>
</dbReference>
<reference evidence="2" key="1">
    <citation type="submission" date="2020-01" db="EMBL/GenBank/DDBJ databases">
        <title>The mitochondrial genome of Bipolaris sorokiniana.</title>
        <authorList>
            <person name="Song N."/>
        </authorList>
    </citation>
    <scope>NUCLEOTIDE SEQUENCE</scope>
</reference>
<organism evidence="2">
    <name type="scientific">Cochliobolus sativus</name>
    <name type="common">Common root rot and spot blotch fungus</name>
    <name type="synonym">Bipolaris sorokiniana</name>
    <dbReference type="NCBI Taxonomy" id="45130"/>
    <lineage>
        <taxon>Eukaryota</taxon>
        <taxon>Fungi</taxon>
        <taxon>Dikarya</taxon>
        <taxon>Ascomycota</taxon>
        <taxon>Pezizomycotina</taxon>
        <taxon>Dothideomycetes</taxon>
        <taxon>Pleosporomycetidae</taxon>
        <taxon>Pleosporales</taxon>
        <taxon>Pleosporineae</taxon>
        <taxon>Pleosporaceae</taxon>
        <taxon>Bipolaris</taxon>
    </lineage>
</organism>
<accession>A0A6G9KB35</accession>
<geneLocation type="mitochondrion" evidence="2"/>
<keyword evidence="2" id="KW-0540">Nuclease</keyword>